<dbReference type="GO" id="GO:0004623">
    <property type="term" value="F:phospholipase A2 activity"/>
    <property type="evidence" value="ECO:0007669"/>
    <property type="project" value="TreeGrafter"/>
</dbReference>
<evidence type="ECO:0000256" key="3">
    <source>
        <dbReference type="ARBA" id="ARBA00022801"/>
    </source>
</evidence>
<evidence type="ECO:0000259" key="5">
    <source>
        <dbReference type="PROSITE" id="PS51934"/>
    </source>
</evidence>
<dbReference type="EMBL" id="WBNC01014569">
    <property type="protein sequence ID" value="NXD03627.1"/>
    <property type="molecule type" value="Genomic_DNA"/>
</dbReference>
<sequence>IEIDRGHFKHWVLYMENGYVVHKSPIGEEGPSISGSTASINSRRAKVKMEPLEKVKENNNWCVNKKYDSTHTPLPGKEIIRRAKRWINKEVPYDVLYDNCEHFVTMLRYGEPLSDQVSGT</sequence>
<dbReference type="Proteomes" id="UP000611277">
    <property type="component" value="Unassembled WGS sequence"/>
</dbReference>
<keyword evidence="7" id="KW-1185">Reference proteome</keyword>
<protein>
    <submittedName>
        <fullName evidence="6">HRSL2 protein</fullName>
    </submittedName>
</protein>
<keyword evidence="3" id="KW-0378">Hydrolase</keyword>
<reference evidence="6" key="1">
    <citation type="submission" date="2019-09" db="EMBL/GenBank/DDBJ databases">
        <title>Bird 10,000 Genomes (B10K) Project - Family phase.</title>
        <authorList>
            <person name="Zhang G."/>
        </authorList>
    </citation>
    <scope>NUCLEOTIDE SEQUENCE</scope>
    <source>
        <strain evidence="6">OUT-0039</strain>
        <tissue evidence="6">Muscle</tissue>
    </source>
</reference>
<feature type="non-terminal residue" evidence="6">
    <location>
        <position position="120"/>
    </location>
</feature>
<feature type="non-terminal residue" evidence="6">
    <location>
        <position position="1"/>
    </location>
</feature>
<comment type="similarity">
    <text evidence="1">Belongs to the H-rev107 family.</text>
</comment>
<dbReference type="PANTHER" id="PTHR13943:SF37">
    <property type="entry name" value="PHOSPHOLIPASE A AND ACYLTRANSFERASE 1"/>
    <property type="match status" value="1"/>
</dbReference>
<dbReference type="Gene3D" id="3.90.1720.10">
    <property type="entry name" value="endopeptidase domain like (from Nostoc punctiforme)"/>
    <property type="match status" value="1"/>
</dbReference>
<evidence type="ECO:0000256" key="2">
    <source>
        <dbReference type="ARBA" id="ARBA00022679"/>
    </source>
</evidence>
<dbReference type="GO" id="GO:0005737">
    <property type="term" value="C:cytoplasm"/>
    <property type="evidence" value="ECO:0007669"/>
    <property type="project" value="TreeGrafter"/>
</dbReference>
<dbReference type="PROSITE" id="PS51934">
    <property type="entry name" value="LRAT"/>
    <property type="match status" value="1"/>
</dbReference>
<dbReference type="Pfam" id="PF04970">
    <property type="entry name" value="LRAT"/>
    <property type="match status" value="1"/>
</dbReference>
<feature type="domain" description="LRAT" evidence="5">
    <location>
        <begin position="1"/>
        <end position="116"/>
    </location>
</feature>
<keyword evidence="4" id="KW-0443">Lipid metabolism</keyword>
<organism evidence="6 7">
    <name type="scientific">Certhia familiaris</name>
    <name type="common">Eurasian treecreeper</name>
    <dbReference type="NCBI Taxonomy" id="73333"/>
    <lineage>
        <taxon>Eukaryota</taxon>
        <taxon>Metazoa</taxon>
        <taxon>Chordata</taxon>
        <taxon>Craniata</taxon>
        <taxon>Vertebrata</taxon>
        <taxon>Euteleostomi</taxon>
        <taxon>Archelosauria</taxon>
        <taxon>Archosauria</taxon>
        <taxon>Dinosauria</taxon>
        <taxon>Saurischia</taxon>
        <taxon>Theropoda</taxon>
        <taxon>Coelurosauria</taxon>
        <taxon>Aves</taxon>
        <taxon>Neognathae</taxon>
        <taxon>Neoaves</taxon>
        <taxon>Telluraves</taxon>
        <taxon>Australaves</taxon>
        <taxon>Passeriformes</taxon>
        <taxon>Certhiidae</taxon>
        <taxon>Certhiinae</taxon>
        <taxon>Certhia</taxon>
    </lineage>
</organism>
<dbReference type="InterPro" id="IPR007053">
    <property type="entry name" value="LRAT_dom"/>
</dbReference>
<evidence type="ECO:0000313" key="6">
    <source>
        <dbReference type="EMBL" id="NXD03627.1"/>
    </source>
</evidence>
<comment type="caution">
    <text evidence="6">The sequence shown here is derived from an EMBL/GenBank/DDBJ whole genome shotgun (WGS) entry which is preliminary data.</text>
</comment>
<keyword evidence="2" id="KW-0808">Transferase</keyword>
<gene>
    <name evidence="6" type="primary">Hrasls2_0</name>
    <name evidence="6" type="ORF">CERFAM_R14808</name>
</gene>
<accession>A0A851SLH7</accession>
<dbReference type="GO" id="GO:0070292">
    <property type="term" value="P:N-acylphosphatidylethanolamine metabolic process"/>
    <property type="evidence" value="ECO:0007669"/>
    <property type="project" value="TreeGrafter"/>
</dbReference>
<evidence type="ECO:0000313" key="7">
    <source>
        <dbReference type="Proteomes" id="UP000611277"/>
    </source>
</evidence>
<dbReference type="AlphaFoldDB" id="A0A851SLH7"/>
<proteinExistence type="inferred from homology"/>
<evidence type="ECO:0000256" key="1">
    <source>
        <dbReference type="ARBA" id="ARBA00007824"/>
    </source>
</evidence>
<dbReference type="PANTHER" id="PTHR13943">
    <property type="entry name" value="HRAS-LIKE SUPPRESSOR - RELATED"/>
    <property type="match status" value="1"/>
</dbReference>
<evidence type="ECO:0000256" key="4">
    <source>
        <dbReference type="ARBA" id="ARBA00023098"/>
    </source>
</evidence>
<name>A0A851SLH7_CERFA</name>
<dbReference type="GO" id="GO:0008970">
    <property type="term" value="F:phospholipase A1 activity"/>
    <property type="evidence" value="ECO:0007669"/>
    <property type="project" value="TreeGrafter"/>
</dbReference>
<dbReference type="InterPro" id="IPR051496">
    <property type="entry name" value="H-rev107_PLA/AT"/>
</dbReference>
<dbReference type="GO" id="GO:0016410">
    <property type="term" value="F:N-acyltransferase activity"/>
    <property type="evidence" value="ECO:0007669"/>
    <property type="project" value="TreeGrafter"/>
</dbReference>